<keyword evidence="4" id="KW-0862">Zinc</keyword>
<dbReference type="RefSeq" id="XP_022185642.1">
    <property type="nucleotide sequence ID" value="XM_022329950.2"/>
</dbReference>
<feature type="domain" description="NF-X1-type" evidence="6">
    <location>
        <begin position="184"/>
        <end position="207"/>
    </location>
</feature>
<dbReference type="GO" id="GO:0008270">
    <property type="term" value="F:zinc ion binding"/>
    <property type="evidence" value="ECO:0007669"/>
    <property type="project" value="UniProtKB-KW"/>
</dbReference>
<dbReference type="AlphaFoldDB" id="A0A1I9WLA1"/>
<feature type="chain" id="PRO_5009605823" evidence="5">
    <location>
        <begin position="25"/>
        <end position="400"/>
    </location>
</feature>
<keyword evidence="2" id="KW-0677">Repeat</keyword>
<feature type="signal peptide" evidence="5">
    <location>
        <begin position="1"/>
        <end position="24"/>
    </location>
</feature>
<dbReference type="SMART" id="SM00438">
    <property type="entry name" value="ZnF_NFX"/>
    <property type="match status" value="2"/>
</dbReference>
<evidence type="ECO:0000256" key="4">
    <source>
        <dbReference type="ARBA" id="ARBA00022833"/>
    </source>
</evidence>
<organism evidence="7">
    <name type="scientific">Nilaparvata lugens</name>
    <name type="common">Brown planthopper</name>
    <dbReference type="NCBI Taxonomy" id="108931"/>
    <lineage>
        <taxon>Eukaryota</taxon>
        <taxon>Metazoa</taxon>
        <taxon>Ecdysozoa</taxon>
        <taxon>Arthropoda</taxon>
        <taxon>Hexapoda</taxon>
        <taxon>Insecta</taxon>
        <taxon>Pterygota</taxon>
        <taxon>Neoptera</taxon>
        <taxon>Paraneoptera</taxon>
        <taxon>Hemiptera</taxon>
        <taxon>Auchenorrhyncha</taxon>
        <taxon>Fulgoroidea</taxon>
        <taxon>Delphacidae</taxon>
        <taxon>Delphacinae</taxon>
        <taxon>Nilaparvata</taxon>
    </lineage>
</organism>
<keyword evidence="1" id="KW-0479">Metal-binding</keyword>
<name>A0A1I9WLA1_NILLU</name>
<reference evidence="7" key="1">
    <citation type="journal article" date="2016" name="BMC Genomics">
        <title>Seminal fluid protein genes of the brown planthopper, Nilaparvata lugens.</title>
        <authorList>
            <person name="Yu B."/>
            <person name="Li D.T."/>
            <person name="Lu J.B."/>
            <person name="Zhang W.X."/>
            <person name="Zhang C.X."/>
        </authorList>
    </citation>
    <scope>NUCLEOTIDE SEQUENCE</scope>
    <source>
        <strain evidence="7">NlSFP_secreted_comp27138</strain>
    </source>
</reference>
<protein>
    <submittedName>
        <fullName evidence="7">Seminal fluid protein</fullName>
    </submittedName>
</protein>
<evidence type="ECO:0000256" key="5">
    <source>
        <dbReference type="SAM" id="SignalP"/>
    </source>
</evidence>
<keyword evidence="5" id="KW-0732">Signal</keyword>
<accession>A0A1I9WLA1</accession>
<sequence length="400" mass="45325">MVQVLFNGDVVVVLMLLLVHKMSSLQSPASHNISNSHSIDKRQELRSEYVACKAAEDCEEHHDCQAHVCRNPCHSIDCEPIRAGTRCRVEAHRPECKTKEELINPEQWDATPDCAMNDECNFEQWCLNGKCQEACADIDCSSWSDDGICATENHLPVCKVKDGDWDEEQVIQLETEQRNEGDLCKSTHECAFNLVCHTGLCKKPCDQLTCFSDSMSHLNLPYLLSPDKIPQDAESDHKFRCVNEYHVVKCIKNVPYNVALFGCESNEHCGEHQLCVNRKCTDSCKWVDCVSWSFDGYCDVIDHYGACKFELFGSTEDEIEAVASQRRQGAKCINTFQCSHHLACISGRCSDPCDLLWCIGEGAYTPARLVQKRLFPMEYNFNENYKCVTEHHLVRCDLGG</sequence>
<dbReference type="KEGG" id="nlu:111044735"/>
<evidence type="ECO:0000313" key="7">
    <source>
        <dbReference type="EMBL" id="APA33921.1"/>
    </source>
</evidence>
<evidence type="ECO:0000259" key="6">
    <source>
        <dbReference type="SMART" id="SM00438"/>
    </source>
</evidence>
<evidence type="ECO:0000256" key="2">
    <source>
        <dbReference type="ARBA" id="ARBA00022737"/>
    </source>
</evidence>
<dbReference type="OrthoDB" id="4405280at2759"/>
<feature type="domain" description="NF-X1-type" evidence="6">
    <location>
        <begin position="64"/>
        <end position="89"/>
    </location>
</feature>
<dbReference type="GeneID" id="111044735"/>
<evidence type="ECO:0000256" key="3">
    <source>
        <dbReference type="ARBA" id="ARBA00022771"/>
    </source>
</evidence>
<evidence type="ECO:0000256" key="1">
    <source>
        <dbReference type="ARBA" id="ARBA00022723"/>
    </source>
</evidence>
<proteinExistence type="evidence at transcript level"/>
<dbReference type="InterPro" id="IPR000967">
    <property type="entry name" value="Znf_NFX1"/>
</dbReference>
<keyword evidence="3" id="KW-0863">Zinc-finger</keyword>
<dbReference type="GO" id="GO:0005634">
    <property type="term" value="C:nucleus"/>
    <property type="evidence" value="ECO:0007669"/>
    <property type="project" value="InterPro"/>
</dbReference>
<dbReference type="EMBL" id="KU932285">
    <property type="protein sequence ID" value="APA33921.1"/>
    <property type="molecule type" value="mRNA"/>
</dbReference>